<dbReference type="Proteomes" id="UP000199481">
    <property type="component" value="Unassembled WGS sequence"/>
</dbReference>
<dbReference type="PROSITE" id="PS51704">
    <property type="entry name" value="GP_PDE"/>
    <property type="match status" value="1"/>
</dbReference>
<feature type="domain" description="GP-PDE" evidence="2">
    <location>
        <begin position="40"/>
        <end position="289"/>
    </location>
</feature>
<dbReference type="RefSeq" id="WP_035020447.1">
    <property type="nucleotide sequence ID" value="NZ_CP084916.1"/>
</dbReference>
<accession>A0A1H0ZE75</accession>
<dbReference type="Pfam" id="PF03009">
    <property type="entry name" value="GDPD"/>
    <property type="match status" value="1"/>
</dbReference>
<name>A0A1H0ZE75_9LACT</name>
<dbReference type="GO" id="GO:0008081">
    <property type="term" value="F:phosphoric diester hydrolase activity"/>
    <property type="evidence" value="ECO:0007669"/>
    <property type="project" value="InterPro"/>
</dbReference>
<evidence type="ECO:0000259" key="2">
    <source>
        <dbReference type="PROSITE" id="PS51704"/>
    </source>
</evidence>
<keyword evidence="1" id="KW-0472">Membrane</keyword>
<proteinExistence type="predicted"/>
<dbReference type="PANTHER" id="PTHR46211:SF7">
    <property type="entry name" value="GLYCEROPHOSPHODIESTER PHOSPHODIESTERASE"/>
    <property type="match status" value="1"/>
</dbReference>
<dbReference type="Gene3D" id="3.20.20.190">
    <property type="entry name" value="Phosphatidylinositol (PI) phosphodiesterase"/>
    <property type="match status" value="1"/>
</dbReference>
<sequence>MTKRVAINSLIIIVLLIAGLAYLDTKSFSSAKKITLPEEFMVIGHRGASGYAPEHTIEAYHQAKELGADYIELDLQLTKDGVLIAMHDDTLDRTTNGIGLVSDYTLEQLKELDAGSWFNQKNPKKAKENYAGLQIPTLEEIFQEFGNTVNYYIETKSPSENKGMEQELFSLLTKYDLLEDVATHQQVIIQSFSEESLHLIHDLNKDIPLIQLYNFDKSAVLSNNQLDAISKYAVGIGVNYASLTSNFGDQIRHTSLLLHPYTVNTAKEIASAIEMGATGVFTDYIKETR</sequence>
<evidence type="ECO:0000313" key="3">
    <source>
        <dbReference type="EMBL" id="SDQ25693.1"/>
    </source>
</evidence>
<reference evidence="4" key="1">
    <citation type="submission" date="2016-10" db="EMBL/GenBank/DDBJ databases">
        <authorList>
            <person name="Varghese N."/>
            <person name="Submissions S."/>
        </authorList>
    </citation>
    <scope>NUCLEOTIDE SEQUENCE [LARGE SCALE GENOMIC DNA]</scope>
    <source>
        <strain evidence="4">MPL-11</strain>
    </source>
</reference>
<dbReference type="EMBL" id="FNJW01000008">
    <property type="protein sequence ID" value="SDQ25693.1"/>
    <property type="molecule type" value="Genomic_DNA"/>
</dbReference>
<feature type="transmembrane region" description="Helical" evidence="1">
    <location>
        <begin position="6"/>
        <end position="23"/>
    </location>
</feature>
<dbReference type="SUPFAM" id="SSF51695">
    <property type="entry name" value="PLC-like phosphodiesterases"/>
    <property type="match status" value="1"/>
</dbReference>
<organism evidence="3 4">
    <name type="scientific">Carnobacterium viridans</name>
    <dbReference type="NCBI Taxonomy" id="174587"/>
    <lineage>
        <taxon>Bacteria</taxon>
        <taxon>Bacillati</taxon>
        <taxon>Bacillota</taxon>
        <taxon>Bacilli</taxon>
        <taxon>Lactobacillales</taxon>
        <taxon>Carnobacteriaceae</taxon>
        <taxon>Carnobacterium</taxon>
    </lineage>
</organism>
<gene>
    <name evidence="3" type="ORF">SAMN04487752_1470</name>
</gene>
<keyword evidence="1" id="KW-0812">Transmembrane</keyword>
<evidence type="ECO:0000256" key="1">
    <source>
        <dbReference type="SAM" id="Phobius"/>
    </source>
</evidence>
<dbReference type="InterPro" id="IPR017946">
    <property type="entry name" value="PLC-like_Pdiesterase_TIM-brl"/>
</dbReference>
<dbReference type="AlphaFoldDB" id="A0A1H0ZE75"/>
<dbReference type="PANTHER" id="PTHR46211">
    <property type="entry name" value="GLYCEROPHOSPHORYL DIESTER PHOSPHODIESTERASE"/>
    <property type="match status" value="1"/>
</dbReference>
<protein>
    <submittedName>
        <fullName evidence="3">Glycerophosphoryl diester phosphodiesterase</fullName>
    </submittedName>
</protein>
<dbReference type="GO" id="GO:0006629">
    <property type="term" value="P:lipid metabolic process"/>
    <property type="evidence" value="ECO:0007669"/>
    <property type="project" value="InterPro"/>
</dbReference>
<keyword evidence="1" id="KW-1133">Transmembrane helix</keyword>
<dbReference type="CDD" id="cd08601">
    <property type="entry name" value="GDPD_SaGlpQ_like"/>
    <property type="match status" value="1"/>
</dbReference>
<keyword evidence="4" id="KW-1185">Reference proteome</keyword>
<evidence type="ECO:0000313" key="4">
    <source>
        <dbReference type="Proteomes" id="UP000199481"/>
    </source>
</evidence>
<dbReference type="OrthoDB" id="384721at2"/>
<dbReference type="InterPro" id="IPR030395">
    <property type="entry name" value="GP_PDE_dom"/>
</dbReference>